<reference evidence="3 4" key="1">
    <citation type="journal article" date="2018" name="IMA Fungus">
        <title>IMA Genome-F 9: Draft genome sequence of Annulohypoxylon stygium, Aspergillus mulundensis, Berkeleyomyces basicola (syn. Thielaviopsis basicola), Ceratocystis smalleyi, two Cercospora beticola strains, Coleophoma cylindrospora, Fusarium fracticaudum, Phialophora cf. hyalina, and Morchella septimelata.</title>
        <authorList>
            <person name="Wingfield B.D."/>
            <person name="Bills G.F."/>
            <person name="Dong Y."/>
            <person name="Huang W."/>
            <person name="Nel W.J."/>
            <person name="Swalarsk-Parry B.S."/>
            <person name="Vaghefi N."/>
            <person name="Wilken P.M."/>
            <person name="An Z."/>
            <person name="de Beer Z.W."/>
            <person name="De Vos L."/>
            <person name="Chen L."/>
            <person name="Duong T.A."/>
            <person name="Gao Y."/>
            <person name="Hammerbacher A."/>
            <person name="Kikkert J.R."/>
            <person name="Li Y."/>
            <person name="Li H."/>
            <person name="Li K."/>
            <person name="Li Q."/>
            <person name="Liu X."/>
            <person name="Ma X."/>
            <person name="Naidoo K."/>
            <person name="Pethybridge S.J."/>
            <person name="Sun J."/>
            <person name="Steenkamp E.T."/>
            <person name="van der Nest M.A."/>
            <person name="van Wyk S."/>
            <person name="Wingfield M.J."/>
            <person name="Xiong C."/>
            <person name="Yue Q."/>
            <person name="Zhang X."/>
        </authorList>
    </citation>
    <scope>NUCLEOTIDE SEQUENCE [LARGE SCALE GENOMIC DNA]</scope>
    <source>
        <strain evidence="3 4">BP6252</strain>
    </source>
</reference>
<dbReference type="AlphaFoldDB" id="A0A3D8Q6N2"/>
<dbReference type="PROSITE" id="PS50948">
    <property type="entry name" value="PAN"/>
    <property type="match status" value="1"/>
</dbReference>
<accession>A0A3D8Q6N2</accession>
<feature type="chain" id="PRO_5017685412" description="Apple domain-containing protein" evidence="1">
    <location>
        <begin position="23"/>
        <end position="244"/>
    </location>
</feature>
<name>A0A3D8Q6N2_9HELO</name>
<evidence type="ECO:0000313" key="3">
    <source>
        <dbReference type="EMBL" id="RDW57496.1"/>
    </source>
</evidence>
<keyword evidence="1" id="KW-0732">Signal</keyword>
<organism evidence="3 4">
    <name type="scientific">Coleophoma cylindrospora</name>
    <dbReference type="NCBI Taxonomy" id="1849047"/>
    <lineage>
        <taxon>Eukaryota</taxon>
        <taxon>Fungi</taxon>
        <taxon>Dikarya</taxon>
        <taxon>Ascomycota</taxon>
        <taxon>Pezizomycotina</taxon>
        <taxon>Leotiomycetes</taxon>
        <taxon>Helotiales</taxon>
        <taxon>Dermateaceae</taxon>
        <taxon>Coleophoma</taxon>
    </lineage>
</organism>
<feature type="signal peptide" evidence="1">
    <location>
        <begin position="1"/>
        <end position="22"/>
    </location>
</feature>
<sequence>MLYSKKSLIGMLAFSSTAVANASNKRNQVSTKTVVTTITTSTVVPVPITIDTAFSTTGVATLIPGALTLTVSYLPAYVYIETATPSTSIFKTVSTTRVKVTVTPTSTSPAKITKSTAQSTTIRSAAATASPTSNPLTGPYIDHWDGSTFYQTPGSQCLYQAVPSSSMTGNSFQSTDNPTCQTSCQVDSHCHSYSWQPSTLTCTTYTVDFDGLVTASDKSGIYFSDKYGNPGYGHLSSGCNNPSL</sequence>
<dbReference type="OrthoDB" id="3557107at2759"/>
<keyword evidence="4" id="KW-1185">Reference proteome</keyword>
<evidence type="ECO:0000256" key="1">
    <source>
        <dbReference type="SAM" id="SignalP"/>
    </source>
</evidence>
<dbReference type="EMBL" id="PDLM01000020">
    <property type="protein sequence ID" value="RDW57496.1"/>
    <property type="molecule type" value="Genomic_DNA"/>
</dbReference>
<evidence type="ECO:0000259" key="2">
    <source>
        <dbReference type="PROSITE" id="PS50948"/>
    </source>
</evidence>
<proteinExistence type="predicted"/>
<evidence type="ECO:0000313" key="4">
    <source>
        <dbReference type="Proteomes" id="UP000256645"/>
    </source>
</evidence>
<gene>
    <name evidence="3" type="ORF">BP6252_13756</name>
</gene>
<dbReference type="InterPro" id="IPR003609">
    <property type="entry name" value="Pan_app"/>
</dbReference>
<protein>
    <recommendedName>
        <fullName evidence="2">Apple domain-containing protein</fullName>
    </recommendedName>
</protein>
<comment type="caution">
    <text evidence="3">The sequence shown here is derived from an EMBL/GenBank/DDBJ whole genome shotgun (WGS) entry which is preliminary data.</text>
</comment>
<feature type="domain" description="Apple" evidence="2">
    <location>
        <begin position="157"/>
        <end position="228"/>
    </location>
</feature>
<dbReference type="Proteomes" id="UP000256645">
    <property type="component" value="Unassembled WGS sequence"/>
</dbReference>